<name>A0A3S1BPP9_ANAVA</name>
<organism evidence="2 3">
    <name type="scientific">Trichormus variabilis SAG 1403-4b</name>
    <dbReference type="NCBI Taxonomy" id="447716"/>
    <lineage>
        <taxon>Bacteria</taxon>
        <taxon>Bacillati</taxon>
        <taxon>Cyanobacteriota</taxon>
        <taxon>Cyanophyceae</taxon>
        <taxon>Nostocales</taxon>
        <taxon>Nostocaceae</taxon>
        <taxon>Trichormus</taxon>
    </lineage>
</organism>
<evidence type="ECO:0000313" key="3">
    <source>
        <dbReference type="Proteomes" id="UP000276103"/>
    </source>
</evidence>
<protein>
    <submittedName>
        <fullName evidence="2">Uncharacterized protein</fullName>
    </submittedName>
</protein>
<keyword evidence="1" id="KW-0812">Transmembrane</keyword>
<reference evidence="2 3" key="1">
    <citation type="journal article" date="2019" name="Genome Biol. Evol.">
        <title>Day and night: Metabolic profiles and evolutionary relationships of six axenic non-marine cyanobacteria.</title>
        <authorList>
            <person name="Will S.E."/>
            <person name="Henke P."/>
            <person name="Boedeker C."/>
            <person name="Huang S."/>
            <person name="Brinkmann H."/>
            <person name="Rohde M."/>
            <person name="Jarek M."/>
            <person name="Friedl T."/>
            <person name="Seufert S."/>
            <person name="Schumacher M."/>
            <person name="Overmann J."/>
            <person name="Neumann-Schaal M."/>
            <person name="Petersen J."/>
        </authorList>
    </citation>
    <scope>NUCLEOTIDE SEQUENCE [LARGE SCALE GENOMIC DNA]</scope>
    <source>
        <strain evidence="2 3">SAG 1403-4b</strain>
    </source>
</reference>
<keyword evidence="1" id="KW-1133">Transmembrane helix</keyword>
<dbReference type="EMBL" id="RSCM01000023">
    <property type="protein sequence ID" value="RUS92852.1"/>
    <property type="molecule type" value="Genomic_DNA"/>
</dbReference>
<evidence type="ECO:0000313" key="2">
    <source>
        <dbReference type="EMBL" id="RUS92852.1"/>
    </source>
</evidence>
<accession>A0A3S1BPP9</accession>
<keyword evidence="1" id="KW-0472">Membrane</keyword>
<dbReference type="RefSeq" id="WP_127056593.1">
    <property type="nucleotide sequence ID" value="NZ_RSCM01000023.1"/>
</dbReference>
<feature type="transmembrane region" description="Helical" evidence="1">
    <location>
        <begin position="210"/>
        <end position="227"/>
    </location>
</feature>
<evidence type="ECO:0000256" key="1">
    <source>
        <dbReference type="SAM" id="Phobius"/>
    </source>
</evidence>
<sequence length="243" mass="28235">MPQPSTPDVELPIYISAKKITKLLIIIILCLTLTGVISAYFWVSEFPFPSSKWFHDLFSLDAELNIPAWYSSFILLFSSGLLAVISSIKKTDRYFIYWKNLSLIFLFFSLDEAFSFHEILIIPSLREQFNLSPIFFHTWVIFGIPAVIFFVFKYFQFFLDLPKKTQYLFLFAAIFYVSGSLGMEMVNGLLREYFGRRDIITTIGIVIEELLEMIGIVTFIYALLAYCSSLKEIINLKIYISEK</sequence>
<gene>
    <name evidence="2" type="ORF">DSM107003_48050</name>
</gene>
<dbReference type="AlphaFoldDB" id="A0A3S1BPP9"/>
<proteinExistence type="predicted"/>
<feature type="transmembrane region" description="Helical" evidence="1">
    <location>
        <begin position="167"/>
        <end position="190"/>
    </location>
</feature>
<feature type="transmembrane region" description="Helical" evidence="1">
    <location>
        <begin position="23"/>
        <end position="43"/>
    </location>
</feature>
<dbReference type="Proteomes" id="UP000276103">
    <property type="component" value="Unassembled WGS sequence"/>
</dbReference>
<keyword evidence="3" id="KW-1185">Reference proteome</keyword>
<comment type="caution">
    <text evidence="2">The sequence shown here is derived from an EMBL/GenBank/DDBJ whole genome shotgun (WGS) entry which is preliminary data.</text>
</comment>
<dbReference type="OrthoDB" id="451488at2"/>
<feature type="transmembrane region" description="Helical" evidence="1">
    <location>
        <begin position="134"/>
        <end position="155"/>
    </location>
</feature>
<feature type="transmembrane region" description="Helical" evidence="1">
    <location>
        <begin position="68"/>
        <end position="88"/>
    </location>
</feature>
<feature type="transmembrane region" description="Helical" evidence="1">
    <location>
        <begin position="100"/>
        <end position="122"/>
    </location>
</feature>